<dbReference type="EMBL" id="OU503056">
    <property type="protein sequence ID" value="CAI9784837.1"/>
    <property type="molecule type" value="Genomic_DNA"/>
</dbReference>
<evidence type="ECO:0000256" key="1">
    <source>
        <dbReference type="SAM" id="MobiDB-lite"/>
    </source>
</evidence>
<evidence type="ECO:0000256" key="2">
    <source>
        <dbReference type="SAM" id="Phobius"/>
    </source>
</evidence>
<evidence type="ECO:0000313" key="4">
    <source>
        <dbReference type="Proteomes" id="UP000834106"/>
    </source>
</evidence>
<sequence length="110" mass="12544">MTTRVRWSSMPRVPTVQDEEDSDWMENGSEDTDGSLSADEDADGEDCRKRGPNHGSNVFADESGRISLTMGGNRWKHMYSPAALLASRFIPISVMYFQFFLQIHYYLDIT</sequence>
<keyword evidence="2" id="KW-0812">Transmembrane</keyword>
<organism evidence="3 4">
    <name type="scientific">Fraxinus pennsylvanica</name>
    <dbReference type="NCBI Taxonomy" id="56036"/>
    <lineage>
        <taxon>Eukaryota</taxon>
        <taxon>Viridiplantae</taxon>
        <taxon>Streptophyta</taxon>
        <taxon>Embryophyta</taxon>
        <taxon>Tracheophyta</taxon>
        <taxon>Spermatophyta</taxon>
        <taxon>Magnoliopsida</taxon>
        <taxon>eudicotyledons</taxon>
        <taxon>Gunneridae</taxon>
        <taxon>Pentapetalae</taxon>
        <taxon>asterids</taxon>
        <taxon>lamiids</taxon>
        <taxon>Lamiales</taxon>
        <taxon>Oleaceae</taxon>
        <taxon>Oleeae</taxon>
        <taxon>Fraxinus</taxon>
    </lineage>
</organism>
<proteinExistence type="predicted"/>
<keyword evidence="2" id="KW-0472">Membrane</keyword>
<dbReference type="AlphaFoldDB" id="A0AAD2AGU2"/>
<gene>
    <name evidence="3" type="ORF">FPE_LOCUS32267</name>
</gene>
<evidence type="ECO:0000313" key="3">
    <source>
        <dbReference type="EMBL" id="CAI9784837.1"/>
    </source>
</evidence>
<reference evidence="3" key="1">
    <citation type="submission" date="2023-05" db="EMBL/GenBank/DDBJ databases">
        <authorList>
            <person name="Huff M."/>
        </authorList>
    </citation>
    <scope>NUCLEOTIDE SEQUENCE</scope>
</reference>
<feature type="transmembrane region" description="Helical" evidence="2">
    <location>
        <begin position="82"/>
        <end position="107"/>
    </location>
</feature>
<feature type="region of interest" description="Disordered" evidence="1">
    <location>
        <begin position="1"/>
        <end position="60"/>
    </location>
</feature>
<keyword evidence="2" id="KW-1133">Transmembrane helix</keyword>
<name>A0AAD2AGU2_9LAMI</name>
<dbReference type="Proteomes" id="UP000834106">
    <property type="component" value="Chromosome 21"/>
</dbReference>
<keyword evidence="4" id="KW-1185">Reference proteome</keyword>
<accession>A0AAD2AGU2</accession>
<feature type="compositionally biased region" description="Acidic residues" evidence="1">
    <location>
        <begin position="17"/>
        <end position="44"/>
    </location>
</feature>
<protein>
    <submittedName>
        <fullName evidence="3">Uncharacterized protein</fullName>
    </submittedName>
</protein>